<name>A0A9P4WAF1_CURKU</name>
<gene>
    <name evidence="1" type="ORF">E8E13_006132</name>
</gene>
<dbReference type="OrthoDB" id="6365676at2759"/>
<proteinExistence type="predicted"/>
<dbReference type="Proteomes" id="UP000801428">
    <property type="component" value="Unassembled WGS sequence"/>
</dbReference>
<organism evidence="1 2">
    <name type="scientific">Curvularia kusanoi</name>
    <name type="common">Cochliobolus kusanoi</name>
    <dbReference type="NCBI Taxonomy" id="90978"/>
    <lineage>
        <taxon>Eukaryota</taxon>
        <taxon>Fungi</taxon>
        <taxon>Dikarya</taxon>
        <taxon>Ascomycota</taxon>
        <taxon>Pezizomycotina</taxon>
        <taxon>Dothideomycetes</taxon>
        <taxon>Pleosporomycetidae</taxon>
        <taxon>Pleosporales</taxon>
        <taxon>Pleosporineae</taxon>
        <taxon>Pleosporaceae</taxon>
        <taxon>Curvularia</taxon>
    </lineage>
</organism>
<sequence length="179" mass="20734">MGNLRLLQERKRMFLDMPNLEELVASYEVLDYFYIPPPNLKRLAITIQGIHEIAMQFCFSVSTLESLVVLRPKELTARHIDDLFSAYKGKSLDVVFVDVNSNHRTPVNTRDWTEGDTVRVWEADVPTSFYGDEVDLILCDSWVWSHAVQGTLFSRDNRRMASWAEIQRRLAGPVHHIIN</sequence>
<protein>
    <submittedName>
        <fullName evidence="1">Uncharacterized protein</fullName>
    </submittedName>
</protein>
<dbReference type="AlphaFoldDB" id="A0A9P4WAF1"/>
<accession>A0A9P4WAF1</accession>
<reference evidence="1" key="1">
    <citation type="submission" date="2019-04" db="EMBL/GenBank/DDBJ databases">
        <title>Sequencing of skin fungus with MAO and IRED activity.</title>
        <authorList>
            <person name="Marsaioli A.J."/>
            <person name="Bonatto J.M.C."/>
            <person name="Reis Junior O."/>
        </authorList>
    </citation>
    <scope>NUCLEOTIDE SEQUENCE</scope>
    <source>
        <strain evidence="1">30M1</strain>
    </source>
</reference>
<evidence type="ECO:0000313" key="1">
    <source>
        <dbReference type="EMBL" id="KAF3001898.1"/>
    </source>
</evidence>
<keyword evidence="2" id="KW-1185">Reference proteome</keyword>
<comment type="caution">
    <text evidence="1">The sequence shown here is derived from an EMBL/GenBank/DDBJ whole genome shotgun (WGS) entry which is preliminary data.</text>
</comment>
<dbReference type="EMBL" id="SWKU01000012">
    <property type="protein sequence ID" value="KAF3001898.1"/>
    <property type="molecule type" value="Genomic_DNA"/>
</dbReference>
<evidence type="ECO:0000313" key="2">
    <source>
        <dbReference type="Proteomes" id="UP000801428"/>
    </source>
</evidence>